<dbReference type="Proteomes" id="UP001251528">
    <property type="component" value="Unassembled WGS sequence"/>
</dbReference>
<dbReference type="PANTHER" id="PTHR35896:SF3">
    <property type="entry name" value="MAJOR FACILITATOR SUPERFAMILY TRANSPORTER"/>
    <property type="match status" value="1"/>
</dbReference>
<gene>
    <name evidence="3" type="ORF">QQS21_012432</name>
</gene>
<organism evidence="3 4">
    <name type="scientific">Conoideocrella luteorostrata</name>
    <dbReference type="NCBI Taxonomy" id="1105319"/>
    <lineage>
        <taxon>Eukaryota</taxon>
        <taxon>Fungi</taxon>
        <taxon>Dikarya</taxon>
        <taxon>Ascomycota</taxon>
        <taxon>Pezizomycotina</taxon>
        <taxon>Sordariomycetes</taxon>
        <taxon>Hypocreomycetidae</taxon>
        <taxon>Hypocreales</taxon>
        <taxon>Clavicipitaceae</taxon>
        <taxon>Conoideocrella</taxon>
    </lineage>
</organism>
<dbReference type="InterPro" id="IPR053008">
    <property type="entry name" value="Phomopsin_biosynth_assoc"/>
</dbReference>
<keyword evidence="4" id="KW-1185">Reference proteome</keyword>
<dbReference type="EMBL" id="JASWJB010000532">
    <property type="protein sequence ID" value="KAK2589892.1"/>
    <property type="molecule type" value="Genomic_DNA"/>
</dbReference>
<accession>A0AAJ0CCB2</accession>
<feature type="transmembrane region" description="Helical" evidence="2">
    <location>
        <begin position="48"/>
        <end position="71"/>
    </location>
</feature>
<protein>
    <submittedName>
        <fullName evidence="3">Uncharacterized protein</fullName>
    </submittedName>
</protein>
<dbReference type="PANTHER" id="PTHR35896">
    <property type="entry name" value="IG-LIKE DOMAIN-CONTAINING PROTEIN"/>
    <property type="match status" value="1"/>
</dbReference>
<reference evidence="3" key="1">
    <citation type="submission" date="2023-06" db="EMBL/GenBank/DDBJ databases">
        <title>Conoideocrella luteorostrata (Hypocreales: Clavicipitaceae), a potential biocontrol fungus for elongate hemlock scale in United States Christmas tree production areas.</title>
        <authorList>
            <person name="Barrett H."/>
            <person name="Lovett B."/>
            <person name="Macias A.M."/>
            <person name="Stajich J.E."/>
            <person name="Kasson M.T."/>
        </authorList>
    </citation>
    <scope>NUCLEOTIDE SEQUENCE</scope>
    <source>
        <strain evidence="3">ARSEF 14590</strain>
    </source>
</reference>
<evidence type="ECO:0000313" key="3">
    <source>
        <dbReference type="EMBL" id="KAK2589892.1"/>
    </source>
</evidence>
<dbReference type="AlphaFoldDB" id="A0AAJ0CCB2"/>
<evidence type="ECO:0000256" key="1">
    <source>
        <dbReference type="SAM" id="MobiDB-lite"/>
    </source>
</evidence>
<feature type="region of interest" description="Disordered" evidence="1">
    <location>
        <begin position="16"/>
        <end position="41"/>
    </location>
</feature>
<proteinExistence type="predicted"/>
<evidence type="ECO:0000313" key="4">
    <source>
        <dbReference type="Proteomes" id="UP001251528"/>
    </source>
</evidence>
<evidence type="ECO:0000256" key="2">
    <source>
        <dbReference type="SAM" id="Phobius"/>
    </source>
</evidence>
<name>A0AAJ0CCB2_9HYPO</name>
<feature type="compositionally biased region" description="Polar residues" evidence="1">
    <location>
        <begin position="22"/>
        <end position="41"/>
    </location>
</feature>
<keyword evidence="2" id="KW-0812">Transmembrane</keyword>
<keyword evidence="2" id="KW-1133">Transmembrane helix</keyword>
<comment type="caution">
    <text evidence="3">The sequence shown here is derived from an EMBL/GenBank/DDBJ whole genome shotgun (WGS) entry which is preliminary data.</text>
</comment>
<sequence>MLDRIKESAPFLTAKTTEKQEYSQIGENESEDGTQYQRPSNSRHPLRWQMLTIAFSFVAGVLTMTVFYTILSSLSLADTPSNRNLPAIIEGKDNRTGLPLSWSHGDCGNSPEDAMSLNCQYSIVLHAWLPKDCLTEEDVEDEKLMYEEREWPYRLDNGTNMTMDQLHAGQYHHFTTTFDWHVTHCMYVWKRVHRSMNDGKKKIDSYTANIHHTYHCVKMIGGNAGGMKDSGTKIFVKYPVCA</sequence>
<keyword evidence="2" id="KW-0472">Membrane</keyword>